<dbReference type="AlphaFoldDB" id="A0A1H9GK77"/>
<protein>
    <submittedName>
        <fullName evidence="1">Uncharacterized protein</fullName>
    </submittedName>
</protein>
<reference evidence="2" key="1">
    <citation type="submission" date="2016-10" db="EMBL/GenBank/DDBJ databases">
        <authorList>
            <person name="Varghese N."/>
            <person name="Submissions S."/>
        </authorList>
    </citation>
    <scope>NUCLEOTIDE SEQUENCE [LARGE SCALE GENOMIC DNA]</scope>
    <source>
        <strain evidence="2">Nm9</strain>
    </source>
</reference>
<name>A0A1H9GK77_9PROT</name>
<gene>
    <name evidence="1" type="ORF">SAMN05421510_10672</name>
</gene>
<proteinExistence type="predicted"/>
<organism evidence="1 2">
    <name type="scientific">Nitrosomonas ureae</name>
    <dbReference type="NCBI Taxonomy" id="44577"/>
    <lineage>
        <taxon>Bacteria</taxon>
        <taxon>Pseudomonadati</taxon>
        <taxon>Pseudomonadota</taxon>
        <taxon>Betaproteobacteria</taxon>
        <taxon>Nitrosomonadales</taxon>
        <taxon>Nitrosomonadaceae</taxon>
        <taxon>Nitrosomonas</taxon>
    </lineage>
</organism>
<dbReference type="EMBL" id="FOFX01000067">
    <property type="protein sequence ID" value="SEQ50495.1"/>
    <property type="molecule type" value="Genomic_DNA"/>
</dbReference>
<dbReference type="Proteomes" id="UP000181998">
    <property type="component" value="Unassembled WGS sequence"/>
</dbReference>
<evidence type="ECO:0000313" key="1">
    <source>
        <dbReference type="EMBL" id="SEQ50495.1"/>
    </source>
</evidence>
<accession>A0A1H9GK77</accession>
<evidence type="ECO:0000313" key="2">
    <source>
        <dbReference type="Proteomes" id="UP000181998"/>
    </source>
</evidence>
<sequence length="31" mass="3492">MLYSNSTIITHKVTLLDLAEELQNISKACKN</sequence>